<dbReference type="Gene3D" id="3.30.110.170">
    <property type="entry name" value="Protein of unknown function (DUF541), domain 1"/>
    <property type="match status" value="1"/>
</dbReference>
<dbReference type="InterPro" id="IPR052022">
    <property type="entry name" value="26kDa_periplasmic_antigen"/>
</dbReference>
<feature type="transmembrane region" description="Helical" evidence="1">
    <location>
        <begin position="23"/>
        <end position="43"/>
    </location>
</feature>
<evidence type="ECO:0000313" key="3">
    <source>
        <dbReference type="Proteomes" id="UP000176705"/>
    </source>
</evidence>
<dbReference type="Pfam" id="PF04402">
    <property type="entry name" value="SIMPL"/>
    <property type="match status" value="1"/>
</dbReference>
<evidence type="ECO:0000313" key="2">
    <source>
        <dbReference type="EMBL" id="OHA09128.1"/>
    </source>
</evidence>
<dbReference type="GO" id="GO:0006974">
    <property type="term" value="P:DNA damage response"/>
    <property type="evidence" value="ECO:0007669"/>
    <property type="project" value="TreeGrafter"/>
</dbReference>
<organism evidence="2 3">
    <name type="scientific">Candidatus Sungbacteria bacterium RIFCSPLOWO2_01_FULL_59_16</name>
    <dbReference type="NCBI Taxonomy" id="1802280"/>
    <lineage>
        <taxon>Bacteria</taxon>
        <taxon>Candidatus Sungiibacteriota</taxon>
    </lineage>
</organism>
<dbReference type="InterPro" id="IPR007497">
    <property type="entry name" value="SIMPL/DUF541"/>
</dbReference>
<dbReference type="STRING" id="1802280.A3B37_01130"/>
<dbReference type="Gene3D" id="3.30.70.2970">
    <property type="entry name" value="Protein of unknown function (DUF541), domain 2"/>
    <property type="match status" value="1"/>
</dbReference>
<keyword evidence="1" id="KW-0472">Membrane</keyword>
<evidence type="ECO:0000256" key="1">
    <source>
        <dbReference type="SAM" id="Phobius"/>
    </source>
</evidence>
<reference evidence="2 3" key="1">
    <citation type="journal article" date="2016" name="Nat. Commun.">
        <title>Thousands of microbial genomes shed light on interconnected biogeochemical processes in an aquifer system.</title>
        <authorList>
            <person name="Anantharaman K."/>
            <person name="Brown C.T."/>
            <person name="Hug L.A."/>
            <person name="Sharon I."/>
            <person name="Castelle C.J."/>
            <person name="Probst A.J."/>
            <person name="Thomas B.C."/>
            <person name="Singh A."/>
            <person name="Wilkins M.J."/>
            <person name="Karaoz U."/>
            <person name="Brodie E.L."/>
            <person name="Williams K.H."/>
            <person name="Hubbard S.S."/>
            <person name="Banfield J.F."/>
        </authorList>
    </citation>
    <scope>NUCLEOTIDE SEQUENCE [LARGE SCALE GENOMIC DNA]</scope>
</reference>
<name>A0A1G2LBZ0_9BACT</name>
<dbReference type="PANTHER" id="PTHR34387:SF1">
    <property type="entry name" value="PERIPLASMIC IMMUNOGENIC PROTEIN"/>
    <property type="match status" value="1"/>
</dbReference>
<keyword evidence="1" id="KW-0812">Transmembrane</keyword>
<accession>A0A1G2LBZ0</accession>
<dbReference type="EMBL" id="MHQS01000006">
    <property type="protein sequence ID" value="OHA09128.1"/>
    <property type="molecule type" value="Genomic_DNA"/>
</dbReference>
<dbReference type="AlphaFoldDB" id="A0A1G2LBZ0"/>
<dbReference type="PANTHER" id="PTHR34387">
    <property type="entry name" value="SLR1258 PROTEIN"/>
    <property type="match status" value="1"/>
</dbReference>
<evidence type="ECO:0008006" key="4">
    <source>
        <dbReference type="Google" id="ProtNLM"/>
    </source>
</evidence>
<keyword evidence="1" id="KW-1133">Transmembrane helix</keyword>
<gene>
    <name evidence="2" type="ORF">A3B37_01130</name>
</gene>
<proteinExistence type="predicted"/>
<dbReference type="Proteomes" id="UP000176705">
    <property type="component" value="Unassembled WGS sequence"/>
</dbReference>
<sequence>MFNIFQDAGEVEKAFMRHRARNLFSLLILLAAVLIASYGVMVWRDVKGILEQEKLQIVVSGEGKVTAKPDVARVTATILTEKESLQEAQAENSRKSQAVTEYLKRQGVAEKDIRTTGYNISPQYSYPSPCPPYGVCPLEERRPKIIGYQVRNSYEITIRDLAKAGAVLAGVVSAGANEVYGISFTIDDPDALKAEARKAAIAEAREKAKVLASDLGMRIGRVANFSEGGSFPPPVFFGREMALDGKGGGGDFEPSVQPGENEIIVIVSVTYEFK</sequence>
<comment type="caution">
    <text evidence="2">The sequence shown here is derived from an EMBL/GenBank/DDBJ whole genome shotgun (WGS) entry which is preliminary data.</text>
</comment>
<protein>
    <recommendedName>
        <fullName evidence="4">DUF541 domain-containing protein</fullName>
    </recommendedName>
</protein>